<keyword evidence="6" id="KW-1185">Reference proteome</keyword>
<evidence type="ECO:0000256" key="3">
    <source>
        <dbReference type="SAM" id="MobiDB-lite"/>
    </source>
</evidence>
<dbReference type="GO" id="GO:0045944">
    <property type="term" value="P:positive regulation of transcription by RNA polymerase II"/>
    <property type="evidence" value="ECO:0007669"/>
    <property type="project" value="TreeGrafter"/>
</dbReference>
<proteinExistence type="predicted"/>
<evidence type="ECO:0000256" key="1">
    <source>
        <dbReference type="ARBA" id="ARBA00004123"/>
    </source>
</evidence>
<protein>
    <recommendedName>
        <fullName evidence="4">Zn(2)-C6 fungal-type domain-containing protein</fullName>
    </recommendedName>
</protein>
<feature type="region of interest" description="Disordered" evidence="3">
    <location>
        <begin position="16"/>
        <end position="43"/>
    </location>
</feature>
<evidence type="ECO:0000313" key="6">
    <source>
        <dbReference type="Proteomes" id="UP000696573"/>
    </source>
</evidence>
<gene>
    <name evidence="5" type="ORF">CRHIZ90672A_00018526</name>
</gene>
<dbReference type="EMBL" id="CABFNQ020000614">
    <property type="protein sequence ID" value="CAH0020092.1"/>
    <property type="molecule type" value="Genomic_DNA"/>
</dbReference>
<evidence type="ECO:0000313" key="5">
    <source>
        <dbReference type="EMBL" id="CAH0020092.1"/>
    </source>
</evidence>
<reference evidence="5" key="1">
    <citation type="submission" date="2021-10" db="EMBL/GenBank/DDBJ databases">
        <authorList>
            <person name="Piombo E."/>
        </authorList>
    </citation>
    <scope>NUCLEOTIDE SEQUENCE</scope>
</reference>
<dbReference type="Pfam" id="PF11951">
    <property type="entry name" value="Fungal_trans_2"/>
    <property type="match status" value="1"/>
</dbReference>
<evidence type="ECO:0000259" key="4">
    <source>
        <dbReference type="PROSITE" id="PS50048"/>
    </source>
</evidence>
<accession>A0A9N9YK21</accession>
<dbReference type="Proteomes" id="UP000696573">
    <property type="component" value="Unassembled WGS sequence"/>
</dbReference>
<keyword evidence="2" id="KW-0539">Nucleus</keyword>
<dbReference type="InterPro" id="IPR036864">
    <property type="entry name" value="Zn2-C6_fun-type_DNA-bd_sf"/>
</dbReference>
<dbReference type="Gene3D" id="4.10.240.10">
    <property type="entry name" value="Zn(2)-C6 fungal-type DNA-binding domain"/>
    <property type="match status" value="1"/>
</dbReference>
<dbReference type="OrthoDB" id="416217at2759"/>
<comment type="caution">
    <text evidence="5">The sequence shown here is derived from an EMBL/GenBank/DDBJ whole genome shotgun (WGS) entry which is preliminary data.</text>
</comment>
<name>A0A9N9YK21_9HYPO</name>
<dbReference type="CDD" id="cd00067">
    <property type="entry name" value="GAL4"/>
    <property type="match status" value="1"/>
</dbReference>
<dbReference type="Pfam" id="PF00172">
    <property type="entry name" value="Zn_clus"/>
    <property type="match status" value="1"/>
</dbReference>
<dbReference type="PANTHER" id="PTHR37534">
    <property type="entry name" value="TRANSCRIPTIONAL ACTIVATOR PROTEIN UGA3"/>
    <property type="match status" value="1"/>
</dbReference>
<evidence type="ECO:0000256" key="2">
    <source>
        <dbReference type="ARBA" id="ARBA00023242"/>
    </source>
</evidence>
<dbReference type="PROSITE" id="PS50048">
    <property type="entry name" value="ZN2_CY6_FUNGAL_2"/>
    <property type="match status" value="1"/>
</dbReference>
<sequence length="510" mass="57252">MASRFRVRFAPVSSLESPASASPKCATEPVGMKPITTSPTLPSKHRSRLGCRECRRRRVKCDETFPVCLRCQRRGDVCESQTRSRLWQPETPWLHVAGLGKRKPSLPAAEETAMTSPSSPSDQKLLRYWLEKASQIMALDPDNNPFSFPLLENSGQLPAMIHAVQSIGAAHQDFFDMSKLNKCLEERALALRLIRQELGQASKDITACFLTVFLLGLSYFWTAGPFIDLDGIRQAQAHFLGGRQLIDFILAIPVEERTEQMHFAIGSYLYWDMACSFLIEPEYQRPLDTAEILAAVQVLAGRFHPILGYSAEIAYLDACVGRYCRSVVDTGVRDAVLEATLEEQLLAWKPNDVQDLSHISEAYRSHGLLNLYVVCCRSSSTPTLSTHWSSEWRPDPASPEEESAEDELEARIHSIALRTVTSLMHVPDNHPCTNVHGIPLLTAGSELTADDAKERDQVRKRFRALYSFNHLPANLAAIQLLEELWSLRDVGIGVSWLSLMVEYNWNIMLG</sequence>
<dbReference type="SMART" id="SM00066">
    <property type="entry name" value="GAL4"/>
    <property type="match status" value="1"/>
</dbReference>
<dbReference type="SUPFAM" id="SSF57701">
    <property type="entry name" value="Zn2/Cys6 DNA-binding domain"/>
    <property type="match status" value="1"/>
</dbReference>
<dbReference type="GO" id="GO:0008270">
    <property type="term" value="F:zinc ion binding"/>
    <property type="evidence" value="ECO:0007669"/>
    <property type="project" value="InterPro"/>
</dbReference>
<dbReference type="InterPro" id="IPR001138">
    <property type="entry name" value="Zn2Cys6_DnaBD"/>
</dbReference>
<dbReference type="GO" id="GO:0000976">
    <property type="term" value="F:transcription cis-regulatory region binding"/>
    <property type="evidence" value="ECO:0007669"/>
    <property type="project" value="TreeGrafter"/>
</dbReference>
<dbReference type="AlphaFoldDB" id="A0A9N9YK21"/>
<feature type="domain" description="Zn(2)-C6 fungal-type" evidence="4">
    <location>
        <begin position="50"/>
        <end position="78"/>
    </location>
</feature>
<dbReference type="GO" id="GO:0000981">
    <property type="term" value="F:DNA-binding transcription factor activity, RNA polymerase II-specific"/>
    <property type="evidence" value="ECO:0007669"/>
    <property type="project" value="InterPro"/>
</dbReference>
<dbReference type="GO" id="GO:0005634">
    <property type="term" value="C:nucleus"/>
    <property type="evidence" value="ECO:0007669"/>
    <property type="project" value="UniProtKB-SubCell"/>
</dbReference>
<feature type="region of interest" description="Disordered" evidence="3">
    <location>
        <begin position="381"/>
        <end position="405"/>
    </location>
</feature>
<dbReference type="InterPro" id="IPR021858">
    <property type="entry name" value="Fun_TF"/>
</dbReference>
<organism evidence="5 6">
    <name type="scientific">Clonostachys rhizophaga</name>
    <dbReference type="NCBI Taxonomy" id="160324"/>
    <lineage>
        <taxon>Eukaryota</taxon>
        <taxon>Fungi</taxon>
        <taxon>Dikarya</taxon>
        <taxon>Ascomycota</taxon>
        <taxon>Pezizomycotina</taxon>
        <taxon>Sordariomycetes</taxon>
        <taxon>Hypocreomycetidae</taxon>
        <taxon>Hypocreales</taxon>
        <taxon>Bionectriaceae</taxon>
        <taxon>Clonostachys</taxon>
    </lineage>
</organism>
<dbReference type="PROSITE" id="PS00463">
    <property type="entry name" value="ZN2_CY6_FUNGAL_1"/>
    <property type="match status" value="1"/>
</dbReference>
<dbReference type="PANTHER" id="PTHR37534:SF15">
    <property type="entry name" value="ZN(II)2CYS6 TRANSCRIPTION FACTOR (EUROFUNG)"/>
    <property type="match status" value="1"/>
</dbReference>
<comment type="subcellular location">
    <subcellularLocation>
        <location evidence="1">Nucleus</location>
    </subcellularLocation>
</comment>